<dbReference type="Gene3D" id="3.30.1380.10">
    <property type="match status" value="1"/>
</dbReference>
<dbReference type="InterPro" id="IPR003709">
    <property type="entry name" value="VanY-like_core_dom"/>
</dbReference>
<evidence type="ECO:0000256" key="1">
    <source>
        <dbReference type="SAM" id="MobiDB-lite"/>
    </source>
</evidence>
<keyword evidence="4" id="KW-1185">Reference proteome</keyword>
<dbReference type="Pfam" id="PF02557">
    <property type="entry name" value="VanY"/>
    <property type="match status" value="1"/>
</dbReference>
<comment type="caution">
    <text evidence="3">The sequence shown here is derived from an EMBL/GenBank/DDBJ whole genome shotgun (WGS) entry which is preliminary data.</text>
</comment>
<proteinExistence type="predicted"/>
<dbReference type="SUPFAM" id="SSF55166">
    <property type="entry name" value="Hedgehog/DD-peptidase"/>
    <property type="match status" value="1"/>
</dbReference>
<feature type="compositionally biased region" description="Low complexity" evidence="1">
    <location>
        <begin position="24"/>
        <end position="48"/>
    </location>
</feature>
<reference evidence="4" key="1">
    <citation type="journal article" date="2019" name="Int. J. Syst. Evol. Microbiol.">
        <title>The Global Catalogue of Microorganisms (GCM) 10K type strain sequencing project: providing services to taxonomists for standard genome sequencing and annotation.</title>
        <authorList>
            <consortium name="The Broad Institute Genomics Platform"/>
            <consortium name="The Broad Institute Genome Sequencing Center for Infectious Disease"/>
            <person name="Wu L."/>
            <person name="Ma J."/>
        </authorList>
    </citation>
    <scope>NUCLEOTIDE SEQUENCE [LARGE SCALE GENOMIC DNA]</scope>
    <source>
        <strain evidence="4">JCM 17593</strain>
    </source>
</reference>
<dbReference type="InterPro" id="IPR052179">
    <property type="entry name" value="DD-CPase-like"/>
</dbReference>
<feature type="region of interest" description="Disordered" evidence="1">
    <location>
        <begin position="19"/>
        <end position="55"/>
    </location>
</feature>
<dbReference type="InterPro" id="IPR009045">
    <property type="entry name" value="Zn_M74/Hedgehog-like"/>
</dbReference>
<evidence type="ECO:0000259" key="2">
    <source>
        <dbReference type="Pfam" id="PF02557"/>
    </source>
</evidence>
<evidence type="ECO:0000313" key="3">
    <source>
        <dbReference type="EMBL" id="GAA4183036.1"/>
    </source>
</evidence>
<gene>
    <name evidence="3" type="ORF">GCM10022288_01860</name>
</gene>
<name>A0ABP8AFA5_9MICO</name>
<evidence type="ECO:0000313" key="4">
    <source>
        <dbReference type="Proteomes" id="UP001500213"/>
    </source>
</evidence>
<dbReference type="PANTHER" id="PTHR34385">
    <property type="entry name" value="D-ALANYL-D-ALANINE CARBOXYPEPTIDASE"/>
    <property type="match status" value="1"/>
</dbReference>
<protein>
    <recommendedName>
        <fullName evidence="2">D-alanyl-D-alanine carboxypeptidase-like core domain-containing protein</fullName>
    </recommendedName>
</protein>
<dbReference type="PANTHER" id="PTHR34385:SF1">
    <property type="entry name" value="PEPTIDOGLYCAN L-ALANYL-D-GLUTAMATE ENDOPEPTIDASE CWLK"/>
    <property type="match status" value="1"/>
</dbReference>
<accession>A0ABP8AFA5</accession>
<dbReference type="InterPro" id="IPR058193">
    <property type="entry name" value="VanY/YodJ_core_dom"/>
</dbReference>
<dbReference type="Proteomes" id="UP001500213">
    <property type="component" value="Unassembled WGS sequence"/>
</dbReference>
<sequence length="250" mass="26207">MAIAALAALALGGCTRTAADRGADSAGDAGRGAAAKASASASASPRAKPAFDKKARSTTDPASLWVIVNKKHPLKPVDYAPADLVYPDLPNPNRQPLRKPAAEALAGMAAAASAAGLSLSIESGYRSYPTQLAVYNEWVSSKGEAVADELSARPGTSEHQTGLAVDLSAVPANCSLAVCFATTPQGKWLAANAWRYGFLLRYPADKVNVTGYQYEPWHFRFIGVPLATELHAKHVETLEEFFGVSGGTSY</sequence>
<dbReference type="CDD" id="cd14852">
    <property type="entry name" value="LD-carboxypeptidase"/>
    <property type="match status" value="1"/>
</dbReference>
<dbReference type="EMBL" id="BAABBX010000001">
    <property type="protein sequence ID" value="GAA4183036.1"/>
    <property type="molecule type" value="Genomic_DNA"/>
</dbReference>
<organism evidence="3 4">
    <name type="scientific">Gryllotalpicola kribbensis</name>
    <dbReference type="NCBI Taxonomy" id="993084"/>
    <lineage>
        <taxon>Bacteria</taxon>
        <taxon>Bacillati</taxon>
        <taxon>Actinomycetota</taxon>
        <taxon>Actinomycetes</taxon>
        <taxon>Micrococcales</taxon>
        <taxon>Microbacteriaceae</taxon>
        <taxon>Gryllotalpicola</taxon>
    </lineage>
</organism>
<feature type="domain" description="D-alanyl-D-alanine carboxypeptidase-like core" evidence="2">
    <location>
        <begin position="96"/>
        <end position="223"/>
    </location>
</feature>